<feature type="region of interest" description="Disordered" evidence="2">
    <location>
        <begin position="177"/>
        <end position="201"/>
    </location>
</feature>
<accession>A0A8S1N9D2</accession>
<protein>
    <recommendedName>
        <fullName evidence="5">MORN repeat protein</fullName>
    </recommendedName>
</protein>
<dbReference type="InterPro" id="IPR003409">
    <property type="entry name" value="MORN"/>
</dbReference>
<dbReference type="AlphaFoldDB" id="A0A8S1N9D2"/>
<organism evidence="3 4">
    <name type="scientific">Paramecium sonneborni</name>
    <dbReference type="NCBI Taxonomy" id="65129"/>
    <lineage>
        <taxon>Eukaryota</taxon>
        <taxon>Sar</taxon>
        <taxon>Alveolata</taxon>
        <taxon>Ciliophora</taxon>
        <taxon>Intramacronucleata</taxon>
        <taxon>Oligohymenophorea</taxon>
        <taxon>Peniculida</taxon>
        <taxon>Parameciidae</taxon>
        <taxon>Paramecium</taxon>
    </lineage>
</organism>
<evidence type="ECO:0000313" key="3">
    <source>
        <dbReference type="EMBL" id="CAD8086846.1"/>
    </source>
</evidence>
<sequence length="362" mass="43121">MDFKQCQKDDHQGQPVTFIVQENNHWTMCCGMCQFESKLPKQSFTAIKDLEKINQETIETINQSEIINCLEHSLELVKDWQSMFENLLLELKNLFLQKINYYNSLIETLKENYKFFILNDNKLQEVLECREKINFNLIKQLDEISILEINMNNAYEILKQSSIFQSSEDEITQGLIEEKQNDNQEKSQTNSIIKEQQKNNDTQVKIKEEPEVLKLENLYQISFQINENKCNQEDQLGIYKLQINQNEYYEGQFYKGMMHGKGKLIKKTQNYECIYEGEFYENQKHGRGKETIIETQIKDFNQSFFESMNINRPTYQKKTELIGEFKNNKKIDIFTKIQYTNDIKQSEIYLIFKDGVLISEMQ</sequence>
<evidence type="ECO:0008006" key="5">
    <source>
        <dbReference type="Google" id="ProtNLM"/>
    </source>
</evidence>
<evidence type="ECO:0000313" key="4">
    <source>
        <dbReference type="Proteomes" id="UP000692954"/>
    </source>
</evidence>
<comment type="caution">
    <text evidence="3">The sequence shown here is derived from an EMBL/GenBank/DDBJ whole genome shotgun (WGS) entry which is preliminary data.</text>
</comment>
<dbReference type="OrthoDB" id="304971at2759"/>
<dbReference type="SMART" id="SM00698">
    <property type="entry name" value="MORN"/>
    <property type="match status" value="2"/>
</dbReference>
<keyword evidence="4" id="KW-1185">Reference proteome</keyword>
<reference evidence="3" key="1">
    <citation type="submission" date="2021-01" db="EMBL/GenBank/DDBJ databases">
        <authorList>
            <consortium name="Genoscope - CEA"/>
            <person name="William W."/>
        </authorList>
    </citation>
    <scope>NUCLEOTIDE SEQUENCE</scope>
</reference>
<evidence type="ECO:0000256" key="2">
    <source>
        <dbReference type="SAM" id="MobiDB-lite"/>
    </source>
</evidence>
<keyword evidence="1" id="KW-0677">Repeat</keyword>
<dbReference type="Proteomes" id="UP000692954">
    <property type="component" value="Unassembled WGS sequence"/>
</dbReference>
<dbReference type="Pfam" id="PF02493">
    <property type="entry name" value="MORN"/>
    <property type="match status" value="2"/>
</dbReference>
<proteinExistence type="predicted"/>
<dbReference type="EMBL" id="CAJJDN010000050">
    <property type="protein sequence ID" value="CAD8086846.1"/>
    <property type="molecule type" value="Genomic_DNA"/>
</dbReference>
<evidence type="ECO:0000256" key="1">
    <source>
        <dbReference type="ARBA" id="ARBA00022737"/>
    </source>
</evidence>
<feature type="compositionally biased region" description="Polar residues" evidence="2">
    <location>
        <begin position="186"/>
        <end position="201"/>
    </location>
</feature>
<gene>
    <name evidence="3" type="ORF">PSON_ATCC_30995.1.T0500219</name>
</gene>
<name>A0A8S1N9D2_9CILI</name>